<evidence type="ECO:0008006" key="3">
    <source>
        <dbReference type="Google" id="ProtNLM"/>
    </source>
</evidence>
<keyword evidence="2" id="KW-1185">Reference proteome</keyword>
<accession>A0ABM9C3Y7</accession>
<evidence type="ECO:0000313" key="2">
    <source>
        <dbReference type="Proteomes" id="UP000838821"/>
    </source>
</evidence>
<name>A0ABM9C3Y7_9BACL</name>
<dbReference type="Gene3D" id="2.60.40.3830">
    <property type="match status" value="1"/>
</dbReference>
<organism evidence="1 2">
    <name type="scientific">Paenibacillus allorhizoplanae</name>
    <dbReference type="NCBI Taxonomy" id="2905648"/>
    <lineage>
        <taxon>Bacteria</taxon>
        <taxon>Bacillati</taxon>
        <taxon>Bacillota</taxon>
        <taxon>Bacilli</taxon>
        <taxon>Bacillales</taxon>
        <taxon>Paenibacillaceae</taxon>
        <taxon>Paenibacillus</taxon>
    </lineage>
</organism>
<evidence type="ECO:0000313" key="1">
    <source>
        <dbReference type="EMBL" id="CAH1202301.1"/>
    </source>
</evidence>
<protein>
    <recommendedName>
        <fullName evidence="3">DUF4871 domain-containing protein</fullName>
    </recommendedName>
</protein>
<comment type="caution">
    <text evidence="1">The sequence shown here is derived from an EMBL/GenBank/DDBJ whole genome shotgun (WGS) entry which is preliminary data.</text>
</comment>
<dbReference type="Proteomes" id="UP000838821">
    <property type="component" value="Unassembled WGS sequence"/>
</dbReference>
<dbReference type="EMBL" id="CAKMMW010000004">
    <property type="protein sequence ID" value="CAH1202301.1"/>
    <property type="molecule type" value="Genomic_DNA"/>
</dbReference>
<dbReference type="Pfam" id="PF16167">
    <property type="entry name" value="DUF4871"/>
    <property type="match status" value="1"/>
</dbReference>
<gene>
    <name evidence="1" type="ORF">PAECIP111891_02130</name>
</gene>
<sequence length="193" mass="21994">MKLLKNGNFNKFRAYSVQNSSNYRGGIMRLKLGYIVLLLFLIGCSKTDTSVMTKESPKVLDEDKSWKISSIFKVDDYMLLGEQGKIGFIYNDQEVVRFYPGKKQKYMWHFWADTPQETQNLFGKKVKIVGVSKQTGEKVNVFEGSIGIPNTNIKDNDKAGKMPSTMTLPSKGLWRLEAYVDEKLFGSVVVEVH</sequence>
<reference evidence="1" key="1">
    <citation type="submission" date="2022-01" db="EMBL/GenBank/DDBJ databases">
        <authorList>
            <person name="Criscuolo A."/>
        </authorList>
    </citation>
    <scope>NUCLEOTIDE SEQUENCE</scope>
    <source>
        <strain evidence="1">CIP111891</strain>
    </source>
</reference>
<proteinExistence type="predicted"/>
<dbReference type="InterPro" id="IPR032366">
    <property type="entry name" value="DUF4871"/>
</dbReference>